<dbReference type="AlphaFoldDB" id="A0A239CI14"/>
<dbReference type="OrthoDB" id="9808166at2"/>
<keyword evidence="2" id="KW-0067">ATP-binding</keyword>
<dbReference type="InterPro" id="IPR000432">
    <property type="entry name" value="DNA_mismatch_repair_MutS_C"/>
</dbReference>
<dbReference type="GO" id="GO:0030983">
    <property type="term" value="F:mismatched DNA binding"/>
    <property type="evidence" value="ECO:0007669"/>
    <property type="project" value="InterPro"/>
</dbReference>
<dbReference type="InterPro" id="IPR045076">
    <property type="entry name" value="MutS"/>
</dbReference>
<evidence type="ECO:0000313" key="7">
    <source>
        <dbReference type="Proteomes" id="UP000198324"/>
    </source>
</evidence>
<organism evidence="6 7">
    <name type="scientific">Humidesulfovibrio mexicanus</name>
    <dbReference type="NCBI Taxonomy" id="147047"/>
    <lineage>
        <taxon>Bacteria</taxon>
        <taxon>Pseudomonadati</taxon>
        <taxon>Thermodesulfobacteriota</taxon>
        <taxon>Desulfovibrionia</taxon>
        <taxon>Desulfovibrionales</taxon>
        <taxon>Desulfovibrionaceae</taxon>
        <taxon>Humidesulfovibrio</taxon>
    </lineage>
</organism>
<dbReference type="RefSeq" id="WP_089275309.1">
    <property type="nucleotide sequence ID" value="NZ_FZOC01000008.1"/>
</dbReference>
<sequence>MDAHLLFPDRPFDLQAELPWQADALVSDLQLDILFAAMAQGDEHILAVAKRVVLAGVGATPDIVLYRQGVLADCLRQPELARELLALAAEGVAQSMKRYWGYLPGSTRLTLWSALEHMTEFLGLLKKLRLFSTAHGAKFSAPGWRAFFQRVDAELDDIFFAAAAEHLRQLKFPHGALLSAGLGPGNKGRDYVLHRAPGGNRKTWLHRLLAWLVSLFQDIQPLPSSFTIHPRDEAGHQAIEEIQSRAVSQAAKVLAQARDNICSFYVSLHDELAFHVGCLNLCERLAALGCPWRLGAPLAVGGRELSFQGLYDVCLALRMGRPAVGNDVNAGGKALVVVTGANQGGKSTFLRSIGLAQLMLQCGMPVAAESFAASLCDGVFTHFRREEDASLVSGKLDEEFSRMSGIVDHIARHPLILLNESFAATNEREGAEIGRQIITALVVGGARVVCVTHLFELADWFHARNSDHFLFLRAERMADGSRTFRLRDGGPLRTSFGEDLYRQVFGATGATPEQTAPAGAVTSSEAADGEATNGGV</sequence>
<feature type="domain" description="DNA mismatch repair proteins mutS family" evidence="5">
    <location>
        <begin position="333"/>
        <end position="509"/>
    </location>
</feature>
<accession>A0A239CI14</accession>
<keyword evidence="3" id="KW-0238">DNA-binding</keyword>
<dbReference type="GO" id="GO:0006298">
    <property type="term" value="P:mismatch repair"/>
    <property type="evidence" value="ECO:0007669"/>
    <property type="project" value="InterPro"/>
</dbReference>
<evidence type="ECO:0000256" key="3">
    <source>
        <dbReference type="ARBA" id="ARBA00023125"/>
    </source>
</evidence>
<reference evidence="6 7" key="1">
    <citation type="submission" date="2017-06" db="EMBL/GenBank/DDBJ databases">
        <authorList>
            <person name="Kim H.J."/>
            <person name="Triplett B.A."/>
        </authorList>
    </citation>
    <scope>NUCLEOTIDE SEQUENCE [LARGE SCALE GENOMIC DNA]</scope>
    <source>
        <strain evidence="6 7">DSM 13116</strain>
    </source>
</reference>
<feature type="region of interest" description="Disordered" evidence="4">
    <location>
        <begin position="510"/>
        <end position="536"/>
    </location>
</feature>
<dbReference type="Gene3D" id="3.40.50.300">
    <property type="entry name" value="P-loop containing nucleotide triphosphate hydrolases"/>
    <property type="match status" value="1"/>
</dbReference>
<keyword evidence="7" id="KW-1185">Reference proteome</keyword>
<name>A0A239CI14_9BACT</name>
<evidence type="ECO:0000256" key="2">
    <source>
        <dbReference type="ARBA" id="ARBA00022840"/>
    </source>
</evidence>
<dbReference type="GO" id="GO:0140664">
    <property type="term" value="F:ATP-dependent DNA damage sensor activity"/>
    <property type="evidence" value="ECO:0007669"/>
    <property type="project" value="InterPro"/>
</dbReference>
<dbReference type="SMART" id="SM00534">
    <property type="entry name" value="MUTSac"/>
    <property type="match status" value="1"/>
</dbReference>
<proteinExistence type="predicted"/>
<evidence type="ECO:0000313" key="6">
    <source>
        <dbReference type="EMBL" id="SNS19321.1"/>
    </source>
</evidence>
<dbReference type="EMBL" id="FZOC01000008">
    <property type="protein sequence ID" value="SNS19321.1"/>
    <property type="molecule type" value="Genomic_DNA"/>
</dbReference>
<dbReference type="SUPFAM" id="SSF52540">
    <property type="entry name" value="P-loop containing nucleoside triphosphate hydrolases"/>
    <property type="match status" value="1"/>
</dbReference>
<keyword evidence="1" id="KW-0547">Nucleotide-binding</keyword>
<evidence type="ECO:0000256" key="1">
    <source>
        <dbReference type="ARBA" id="ARBA00022741"/>
    </source>
</evidence>
<gene>
    <name evidence="6" type="ORF">SAMN04488503_3119</name>
</gene>
<evidence type="ECO:0000256" key="4">
    <source>
        <dbReference type="SAM" id="MobiDB-lite"/>
    </source>
</evidence>
<dbReference type="PANTHER" id="PTHR11361">
    <property type="entry name" value="DNA MISMATCH REPAIR PROTEIN MUTS FAMILY MEMBER"/>
    <property type="match status" value="1"/>
</dbReference>
<dbReference type="Proteomes" id="UP000198324">
    <property type="component" value="Unassembled WGS sequence"/>
</dbReference>
<protein>
    <submittedName>
        <fullName evidence="6">MutS domain V</fullName>
    </submittedName>
</protein>
<dbReference type="GO" id="GO:0005524">
    <property type="term" value="F:ATP binding"/>
    <property type="evidence" value="ECO:0007669"/>
    <property type="project" value="UniProtKB-KW"/>
</dbReference>
<dbReference type="GO" id="GO:0005829">
    <property type="term" value="C:cytosol"/>
    <property type="evidence" value="ECO:0007669"/>
    <property type="project" value="TreeGrafter"/>
</dbReference>
<dbReference type="Pfam" id="PF00488">
    <property type="entry name" value="MutS_V"/>
    <property type="match status" value="1"/>
</dbReference>
<evidence type="ECO:0000259" key="5">
    <source>
        <dbReference type="SMART" id="SM00534"/>
    </source>
</evidence>
<dbReference type="InterPro" id="IPR027417">
    <property type="entry name" value="P-loop_NTPase"/>
</dbReference>
<dbReference type="PANTHER" id="PTHR11361:SF34">
    <property type="entry name" value="DNA MISMATCH REPAIR PROTEIN MSH1, MITOCHONDRIAL"/>
    <property type="match status" value="1"/>
</dbReference>